<evidence type="ECO:0000313" key="5">
    <source>
        <dbReference type="Proteomes" id="UP000664466"/>
    </source>
</evidence>
<reference evidence="3 5" key="1">
    <citation type="submission" date="2021-03" db="EMBL/GenBank/DDBJ databases">
        <title>Draft genome and methylome analysis of Thiotrix fructosivoruns ATCC 49748.</title>
        <authorList>
            <person name="Fomenkov A."/>
            <person name="Grabovich M.Y."/>
            <person name="Roberts R.J."/>
        </authorList>
    </citation>
    <scope>NUCLEOTIDE SEQUENCE [LARGE SCALE GENOMIC DNA]</scope>
    <source>
        <strain evidence="3 5">ATCC 49748</strain>
        <plasmid evidence="3">pTfr153</plasmid>
    </source>
</reference>
<dbReference type="EMBL" id="CP072750">
    <property type="protein sequence ID" value="QTX13018.1"/>
    <property type="molecule type" value="Genomic_DNA"/>
</dbReference>
<protein>
    <submittedName>
        <fullName evidence="4">DUF1311 domain-containing protein</fullName>
    </submittedName>
</protein>
<dbReference type="Gene3D" id="1.20.1270.180">
    <property type="match status" value="1"/>
</dbReference>
<gene>
    <name evidence="3" type="ORF">J1836_00500</name>
    <name evidence="4" type="ORF">J1836_020110</name>
</gene>
<dbReference type="InterPro" id="IPR009739">
    <property type="entry name" value="LprI-like_N"/>
</dbReference>
<dbReference type="Proteomes" id="UP000664466">
    <property type="component" value="Unassembled WGS sequence"/>
</dbReference>
<evidence type="ECO:0000259" key="2">
    <source>
        <dbReference type="Pfam" id="PF07007"/>
    </source>
</evidence>
<evidence type="ECO:0000256" key="1">
    <source>
        <dbReference type="SAM" id="SignalP"/>
    </source>
</evidence>
<evidence type="ECO:0000313" key="4">
    <source>
        <dbReference type="EMBL" id="QTX13018.1"/>
    </source>
</evidence>
<keyword evidence="4" id="KW-0614">Plasmid</keyword>
<keyword evidence="1" id="KW-0732">Signal</keyword>
<geneLocation type="plasmid" evidence="4">
    <name>pTfr153</name>
</geneLocation>
<dbReference type="Pfam" id="PF07007">
    <property type="entry name" value="LprI"/>
    <property type="match status" value="1"/>
</dbReference>
<sequence>MRTLNTVIGATLLLFSVTAATAGAIENAASAGTAEPAFKCNPNGNQAELSQCAADDYAASDKKLNDTWQALMSIHKHEEKIPAQLKKAQKAWVAFRDAEVEAQFACDGGNCWGSMEGMLRSGVLKELTDTRTARLQKYIDDGLGVKMGN</sequence>
<feature type="chain" id="PRO_5032651119" evidence="1">
    <location>
        <begin position="23"/>
        <end position="149"/>
    </location>
</feature>
<evidence type="ECO:0000313" key="3">
    <source>
        <dbReference type="EMBL" id="MBO0611417.1"/>
    </source>
</evidence>
<organism evidence="4">
    <name type="scientific">Thiothrix fructosivorans</name>
    <dbReference type="NCBI Taxonomy" id="111770"/>
    <lineage>
        <taxon>Bacteria</taxon>
        <taxon>Pseudomonadati</taxon>
        <taxon>Pseudomonadota</taxon>
        <taxon>Gammaproteobacteria</taxon>
        <taxon>Thiotrichales</taxon>
        <taxon>Thiotrichaceae</taxon>
        <taxon>Thiothrix</taxon>
    </lineage>
</organism>
<name>A0A8B0SSM6_9GAMM</name>
<proteinExistence type="predicted"/>
<accession>A0A8B0SSM6</accession>
<feature type="domain" description="Lysozyme inhibitor LprI-like N-terminal" evidence="2">
    <location>
        <begin position="43"/>
        <end position="135"/>
    </location>
</feature>
<dbReference type="RefSeq" id="WP_207249204.1">
    <property type="nucleotide sequence ID" value="NZ_CP072750.1"/>
</dbReference>
<reference evidence="4" key="2">
    <citation type="submission" date="2021-04" db="EMBL/GenBank/DDBJ databases">
        <title>Complete Genome and methylome analysis of Thiothrix fructosivorans ATCC 49748.</title>
        <authorList>
            <person name="Fomenkov A."/>
            <person name="Sun L."/>
            <person name="Vincze T."/>
            <person name="Grabovich M.Y."/>
            <person name="Roberts R.J."/>
        </authorList>
    </citation>
    <scope>NUCLEOTIDE SEQUENCE</scope>
    <source>
        <strain evidence="4">ATCC 49748</strain>
        <plasmid evidence="4">pTfr153</plasmid>
    </source>
</reference>
<dbReference type="AlphaFoldDB" id="A0A8B0SSM6"/>
<keyword evidence="5" id="KW-1185">Reference proteome</keyword>
<feature type="signal peptide" evidence="1">
    <location>
        <begin position="1"/>
        <end position="22"/>
    </location>
</feature>
<dbReference type="EMBL" id="JAFMPM010000004">
    <property type="protein sequence ID" value="MBO0611417.1"/>
    <property type="molecule type" value="Genomic_DNA"/>
</dbReference>